<evidence type="ECO:0000259" key="2">
    <source>
        <dbReference type="Pfam" id="PF12660"/>
    </source>
</evidence>
<dbReference type="Proteomes" id="UP001497453">
    <property type="component" value="Chromosome 8"/>
</dbReference>
<dbReference type="Pfam" id="PF12657">
    <property type="entry name" value="TFIIIC_delta"/>
    <property type="match status" value="1"/>
</dbReference>
<evidence type="ECO:0008006" key="5">
    <source>
        <dbReference type="Google" id="ProtNLM"/>
    </source>
</evidence>
<evidence type="ECO:0000259" key="1">
    <source>
        <dbReference type="Pfam" id="PF12657"/>
    </source>
</evidence>
<dbReference type="PANTHER" id="PTHR15496:SF2">
    <property type="entry name" value="GENERAL TRANSCRIPTION FACTOR 3C POLYPEPTIDE 4"/>
    <property type="match status" value="1"/>
</dbReference>
<feature type="domain" description="Transcription factor IIIC 90kDa subunit N-terminal" evidence="1">
    <location>
        <begin position="26"/>
        <end position="399"/>
    </location>
</feature>
<dbReference type="InterPro" id="IPR024764">
    <property type="entry name" value="TFIIIC_Znf"/>
</dbReference>
<accession>A0ABP1E553</accession>
<keyword evidence="4" id="KW-1185">Reference proteome</keyword>
<sequence>MNEPFIRSAIPLPGVAPFPSANVLQWTDDGQVVVVTTKNIYILSPSSGTQADTSSFVKQSLPDGTLVERQGILHWLRTVIEWDAVGELRQWPIACQAEWAAVSLGSLDPCFRSVTCSPSNISVHASCVLAVLTSNLQVSLWCPAKNMLTGKWTKIEDFTDVHYYPSDAANQALFRTLQEQITSISWSLQTDFLVSPMPVVDGSLLAIGSRAGILSFVRLIRNTAAESTLRHVTSVPVSDRWIIQLAWSPWKSSCPGQCQAYVACGDPAGSIKIVEVSQVLQQNPSPFSADFGIAIECKLLDVAPSSVDGKAMTSMKWVQAHGDIPYLVFGTPGELHIWPSKPDSELTGARALALRTQRISVGSSCFAPLSGFAYNHRHDTLVASLADGSFHVVKNLSKDPALASPADEIGLTTEAMTAMVRSAFNKVEGGDALRRTDVNRVDGMTTYDGESTYTWIHEHTRPTDFDYKHDAKHTSTLIVAELWPGSTDDFVLTELVRIITNTRASTGEAPIGLLRAVWLHLQDPERVSRLRDQIVQILHQPELPDPGTALVLPAWAGELSSQVRDEFVRSLRTHLFGWDNLHRLRVKFYIAMFCKARVVPEVQNQFDGIMASVTTILRFHVLFVLMRHITAMPVHISENEVPFVLRIVAQGLEMSDLATAVQEVFVTLNGRLPSQNLDVLSADELCPACHAPVPFNDINTAVCANGHSWQRCSITSFILSTPMVRTCLGCRRKAFMPRPRAATSPNWLPIPARSWLVEDLLEAVRRCLYCGNNFVTLV</sequence>
<dbReference type="SUPFAM" id="SSF50978">
    <property type="entry name" value="WD40 repeat-like"/>
    <property type="match status" value="1"/>
</dbReference>
<evidence type="ECO:0000313" key="3">
    <source>
        <dbReference type="EMBL" id="CAL1715201.1"/>
    </source>
</evidence>
<dbReference type="PANTHER" id="PTHR15496">
    <property type="entry name" value="GENERAL TRANSCRIPTION FACTOR 3C POLYPEPTIDE 4 FAMILY"/>
    <property type="match status" value="1"/>
</dbReference>
<dbReference type="EMBL" id="OZ037951">
    <property type="protein sequence ID" value="CAL1715201.1"/>
    <property type="molecule type" value="Genomic_DNA"/>
</dbReference>
<dbReference type="InterPro" id="IPR036322">
    <property type="entry name" value="WD40_repeat_dom_sf"/>
</dbReference>
<feature type="domain" description="Transcription factor IIIC putative zinc-finger" evidence="2">
    <location>
        <begin position="683"/>
        <end position="774"/>
    </location>
</feature>
<reference evidence="4" key="1">
    <citation type="submission" date="2024-04" db="EMBL/GenBank/DDBJ databases">
        <authorList>
            <person name="Shaw F."/>
            <person name="Minotto A."/>
        </authorList>
    </citation>
    <scope>NUCLEOTIDE SEQUENCE [LARGE SCALE GENOMIC DNA]</scope>
</reference>
<protein>
    <recommendedName>
        <fullName evidence="5">Transcription factor IIIC 90kDa subunit N-terminal domain-containing protein</fullName>
    </recommendedName>
</protein>
<name>A0ABP1E553_9APHY</name>
<proteinExistence type="predicted"/>
<dbReference type="InterPro" id="IPR044230">
    <property type="entry name" value="GTF3C4"/>
</dbReference>
<organism evidence="3 4">
    <name type="scientific">Somion occarium</name>
    <dbReference type="NCBI Taxonomy" id="3059160"/>
    <lineage>
        <taxon>Eukaryota</taxon>
        <taxon>Fungi</taxon>
        <taxon>Dikarya</taxon>
        <taxon>Basidiomycota</taxon>
        <taxon>Agaricomycotina</taxon>
        <taxon>Agaricomycetes</taxon>
        <taxon>Polyporales</taxon>
        <taxon>Cerrenaceae</taxon>
        <taxon>Somion</taxon>
    </lineage>
</organism>
<dbReference type="InterPro" id="IPR024761">
    <property type="entry name" value="TFIIIC_delta_N"/>
</dbReference>
<gene>
    <name evidence="3" type="ORF">GFSPODELE1_LOCUS10107</name>
</gene>
<dbReference type="Pfam" id="PF12660">
    <property type="entry name" value="zf-TFIIIC"/>
    <property type="match status" value="1"/>
</dbReference>
<evidence type="ECO:0000313" key="4">
    <source>
        <dbReference type="Proteomes" id="UP001497453"/>
    </source>
</evidence>